<protein>
    <submittedName>
        <fullName evidence="1">Primary amine oxidase 1</fullName>
    </submittedName>
</protein>
<keyword evidence="2" id="KW-1185">Reference proteome</keyword>
<comment type="caution">
    <text evidence="1">The sequence shown here is derived from an EMBL/GenBank/DDBJ whole genome shotgun (WGS) entry which is preliminary data.</text>
</comment>
<evidence type="ECO:0000313" key="2">
    <source>
        <dbReference type="Proteomes" id="UP001060215"/>
    </source>
</evidence>
<accession>A0ACC0HG99</accession>
<dbReference type="EMBL" id="CM045762">
    <property type="protein sequence ID" value="KAI8011061.1"/>
    <property type="molecule type" value="Genomic_DNA"/>
</dbReference>
<reference evidence="1 2" key="1">
    <citation type="journal article" date="2022" name="Plant J.">
        <title>Chromosome-level genome of Camellia lanceoleosa provides a valuable resource for understanding genome evolution and self-incompatibility.</title>
        <authorList>
            <person name="Gong W."/>
            <person name="Xiao S."/>
            <person name="Wang L."/>
            <person name="Liao Z."/>
            <person name="Chang Y."/>
            <person name="Mo W."/>
            <person name="Hu G."/>
            <person name="Li W."/>
            <person name="Zhao G."/>
            <person name="Zhu H."/>
            <person name="Hu X."/>
            <person name="Ji K."/>
            <person name="Xiang X."/>
            <person name="Song Q."/>
            <person name="Yuan D."/>
            <person name="Jin S."/>
            <person name="Zhang L."/>
        </authorList>
    </citation>
    <scope>NUCLEOTIDE SEQUENCE [LARGE SCALE GENOMIC DNA]</scope>
    <source>
        <strain evidence="1">SQ_2022a</strain>
    </source>
</reference>
<gene>
    <name evidence="1" type="ORF">LOK49_LG06G03035</name>
</gene>
<evidence type="ECO:0000313" key="1">
    <source>
        <dbReference type="EMBL" id="KAI8011061.1"/>
    </source>
</evidence>
<name>A0ACC0HG99_9ERIC</name>
<organism evidence="1 2">
    <name type="scientific">Camellia lanceoleosa</name>
    <dbReference type="NCBI Taxonomy" id="1840588"/>
    <lineage>
        <taxon>Eukaryota</taxon>
        <taxon>Viridiplantae</taxon>
        <taxon>Streptophyta</taxon>
        <taxon>Embryophyta</taxon>
        <taxon>Tracheophyta</taxon>
        <taxon>Spermatophyta</taxon>
        <taxon>Magnoliopsida</taxon>
        <taxon>eudicotyledons</taxon>
        <taxon>Gunneridae</taxon>
        <taxon>Pentapetalae</taxon>
        <taxon>asterids</taxon>
        <taxon>Ericales</taxon>
        <taxon>Theaceae</taxon>
        <taxon>Camellia</taxon>
    </lineage>
</organism>
<sequence length="655" mass="73720">MTLQLLVGAIVLLQCCFIPTLQHPLDPLTPSEINQVRLIIQNSHLGTTLSNLAFHFVDLEEPEKSDVLNWLSSNKHNGSFPYRRAKVVVRARGETHELIVDLATSSITSDHVYTGHGFPPFTYNELLQASRLPKKHPEFKDSISKRRLNLSEITCLPFTVGWFGELVTKRVVRVSCYYRGGTTNIFARPIVGISILVDVESVQIIKYTDRFKAPLPSADGTDFRSSGKRPNSTPCNGTKIGFTIKDHEVRWANWAFHVAFNARAGLIISTASVFDAGRKKWRRMLYRGYVSETFVPYMDPTSEWYFRTFMDIGEFGFGRSADSLVPLIDCPGNAVYMDGYMAGADGQAQQVARAICIFERYSGDVAWRHTEIGVPGQVLTSGETEVSLVVRMVATVGNYDYILDWEFKQSGSIKVGVSLTGVLEMKATSYAHNGSKTEDVYGTFVADNTIAIHHDHFLTYHLDLDVDGTNNSFVRSKLKTARAVGIKPSTPRKSYWTVVRETVESEAKARTRLGLEPAELSIVNPNKMTKLGNQVGYRLITGQPATSLLSDDDYPQIRAAYTKYQVWVTPYDRLERWAGGFYADRSHGDDGLAAWSKRNRPIVNKDIVLWYTVGFHHIPIQEDFPVMPTLHSGFELRPANFFERNPLIKQQCSRC</sequence>
<dbReference type="Proteomes" id="UP001060215">
    <property type="component" value="Chromosome 5"/>
</dbReference>
<proteinExistence type="predicted"/>